<evidence type="ECO:0000256" key="2">
    <source>
        <dbReference type="ARBA" id="ARBA00006706"/>
    </source>
</evidence>
<evidence type="ECO:0000256" key="6">
    <source>
        <dbReference type="ARBA" id="ARBA00023229"/>
    </source>
</evidence>
<evidence type="ECO:0000256" key="1">
    <source>
        <dbReference type="ARBA" id="ARBA00001946"/>
    </source>
</evidence>
<dbReference type="GO" id="GO:0004337">
    <property type="term" value="F:(2E,6E)-farnesyl diphosphate synthase activity"/>
    <property type="evidence" value="ECO:0007669"/>
    <property type="project" value="UniProtKB-EC"/>
</dbReference>
<dbReference type="FunFam" id="1.10.600.10:FF:000001">
    <property type="entry name" value="Geranylgeranyl diphosphate synthase"/>
    <property type="match status" value="1"/>
</dbReference>
<dbReference type="Gene3D" id="1.10.600.10">
    <property type="entry name" value="Farnesyl Diphosphate Synthase"/>
    <property type="match status" value="1"/>
</dbReference>
<gene>
    <name evidence="8" type="primary">ispA</name>
    <name evidence="8" type="ORF">CMUC_1948</name>
</gene>
<organism evidence="8 9">
    <name type="scientific">Campylobacter mucosalis CCUG 21559</name>
    <dbReference type="NCBI Taxonomy" id="1032067"/>
    <lineage>
        <taxon>Bacteria</taxon>
        <taxon>Pseudomonadati</taxon>
        <taxon>Campylobacterota</taxon>
        <taxon>Epsilonproteobacteria</taxon>
        <taxon>Campylobacterales</taxon>
        <taxon>Campylobacteraceae</taxon>
        <taxon>Campylobacter</taxon>
    </lineage>
</organism>
<evidence type="ECO:0000256" key="3">
    <source>
        <dbReference type="ARBA" id="ARBA00022679"/>
    </source>
</evidence>
<dbReference type="Pfam" id="PF00348">
    <property type="entry name" value="polyprenyl_synt"/>
    <property type="match status" value="1"/>
</dbReference>
<accession>A0A6G5QJ21</accession>
<comment type="similarity">
    <text evidence="2 7">Belongs to the FPP/GGPP synthase family.</text>
</comment>
<dbReference type="InterPro" id="IPR008949">
    <property type="entry name" value="Isoprenoid_synthase_dom_sf"/>
</dbReference>
<dbReference type="EMBL" id="CP012542">
    <property type="protein sequence ID" value="QCD45688.1"/>
    <property type="molecule type" value="Genomic_DNA"/>
</dbReference>
<keyword evidence="5" id="KW-0460">Magnesium</keyword>
<comment type="cofactor">
    <cofactor evidence="1">
        <name>Mg(2+)</name>
        <dbReference type="ChEBI" id="CHEBI:18420"/>
    </cofactor>
</comment>
<dbReference type="PANTHER" id="PTHR43281:SF1">
    <property type="entry name" value="FARNESYL DIPHOSPHATE SYNTHASE"/>
    <property type="match status" value="1"/>
</dbReference>
<dbReference type="Proteomes" id="UP000503264">
    <property type="component" value="Chromosome"/>
</dbReference>
<keyword evidence="6" id="KW-0414">Isoprene biosynthesis</keyword>
<reference evidence="8 9" key="1">
    <citation type="submission" date="2016-07" db="EMBL/GenBank/DDBJ databases">
        <title>Comparative genomics of the Campylobacter concisus group.</title>
        <authorList>
            <person name="Miller W.G."/>
            <person name="Yee E."/>
            <person name="Chapman M.H."/>
            <person name="Huynh S."/>
            <person name="Bono J.L."/>
            <person name="On S.L.W."/>
            <person name="StLeger J."/>
            <person name="Foster G."/>
            <person name="Parker C.T."/>
        </authorList>
    </citation>
    <scope>NUCLEOTIDE SEQUENCE [LARGE SCALE GENOMIC DNA]</scope>
    <source>
        <strain evidence="8 9">CCUG 21559</strain>
    </source>
</reference>
<dbReference type="PROSITE" id="PS00723">
    <property type="entry name" value="POLYPRENYL_SYNTHASE_1"/>
    <property type="match status" value="1"/>
</dbReference>
<evidence type="ECO:0000256" key="4">
    <source>
        <dbReference type="ARBA" id="ARBA00022723"/>
    </source>
</evidence>
<proteinExistence type="inferred from homology"/>
<dbReference type="SUPFAM" id="SSF48576">
    <property type="entry name" value="Terpenoid synthases"/>
    <property type="match status" value="1"/>
</dbReference>
<evidence type="ECO:0000313" key="9">
    <source>
        <dbReference type="Proteomes" id="UP000503264"/>
    </source>
</evidence>
<evidence type="ECO:0000313" key="8">
    <source>
        <dbReference type="EMBL" id="QCD45688.1"/>
    </source>
</evidence>
<dbReference type="InterPro" id="IPR033749">
    <property type="entry name" value="Polyprenyl_synt_CS"/>
</dbReference>
<name>A0A6G5QJ21_9BACT</name>
<dbReference type="RefSeq" id="WP_171994324.1">
    <property type="nucleotide sequence ID" value="NZ_CP012542.1"/>
</dbReference>
<dbReference type="EC" id="2.5.1.10" evidence="8"/>
<dbReference type="InterPro" id="IPR000092">
    <property type="entry name" value="Polyprenyl_synt"/>
</dbReference>
<dbReference type="GO" id="GO:0004161">
    <property type="term" value="F:dimethylallyltranstransferase activity"/>
    <property type="evidence" value="ECO:0007669"/>
    <property type="project" value="UniProtKB-EC"/>
</dbReference>
<sequence>MSLYGDFVKFLNENLPTAPSFHPHYESALSDMLKAGGKHFRALLLLGIVNALKPQNLAASMRVALGVELLHTYSLIHDDLPVMDNAPLRRGKPTLHVKYDEVTAVLAGDALNTHAFYEISRANLSSEIRIKCVEILSQNGGVSGMVLGQAIDCFFEKKPLTLDELKFLHTHKTAKLIAASLKMGAVIAECDEKMCDEIYEIGLDLGLAFQIQDDIIDATSDESEAGKPVHNDGVKNSFTNLLGISGAINAKNELIHNIQNRLKQLPNSVSNVVLELTEKHLK</sequence>
<dbReference type="EC" id="2.5.1.1" evidence="8"/>
<dbReference type="SFLD" id="SFLDS00005">
    <property type="entry name" value="Isoprenoid_Synthase_Type_I"/>
    <property type="match status" value="1"/>
</dbReference>
<dbReference type="GO" id="GO:0016114">
    <property type="term" value="P:terpenoid biosynthetic process"/>
    <property type="evidence" value="ECO:0007669"/>
    <property type="project" value="UniProtKB-ARBA"/>
</dbReference>
<protein>
    <submittedName>
        <fullName evidence="8">Geranyl diphosphate synthase / farnesyl diphosphate synthase</fullName>
        <ecNumber evidence="8">2.5.1.1</ecNumber>
        <ecNumber evidence="8">2.5.1.10</ecNumber>
    </submittedName>
</protein>
<evidence type="ECO:0000256" key="7">
    <source>
        <dbReference type="RuleBase" id="RU004466"/>
    </source>
</evidence>
<keyword evidence="4" id="KW-0479">Metal-binding</keyword>
<dbReference type="CDD" id="cd00685">
    <property type="entry name" value="Trans_IPPS_HT"/>
    <property type="match status" value="1"/>
</dbReference>
<dbReference type="PROSITE" id="PS00444">
    <property type="entry name" value="POLYPRENYL_SYNTHASE_2"/>
    <property type="match status" value="1"/>
</dbReference>
<dbReference type="GO" id="GO:0046872">
    <property type="term" value="F:metal ion binding"/>
    <property type="evidence" value="ECO:0007669"/>
    <property type="project" value="UniProtKB-KW"/>
</dbReference>
<keyword evidence="9" id="KW-1185">Reference proteome</keyword>
<dbReference type="AlphaFoldDB" id="A0A6G5QJ21"/>
<evidence type="ECO:0000256" key="5">
    <source>
        <dbReference type="ARBA" id="ARBA00022842"/>
    </source>
</evidence>
<keyword evidence="3 7" id="KW-0808">Transferase</keyword>
<dbReference type="PANTHER" id="PTHR43281">
    <property type="entry name" value="FARNESYL DIPHOSPHATE SYNTHASE"/>
    <property type="match status" value="1"/>
</dbReference>
<dbReference type="SFLD" id="SFLDG01017">
    <property type="entry name" value="Polyprenyl_Transferase_Like"/>
    <property type="match status" value="1"/>
</dbReference>